<evidence type="ECO:0000313" key="7">
    <source>
        <dbReference type="Proteomes" id="UP001272242"/>
    </source>
</evidence>
<keyword evidence="4" id="KW-0804">Transcription</keyword>
<comment type="caution">
    <text evidence="6">The sequence shown here is derived from an EMBL/GenBank/DDBJ whole genome shotgun (WGS) entry which is preliminary data.</text>
</comment>
<dbReference type="NCBIfam" id="TIGR02937">
    <property type="entry name" value="sigma70-ECF"/>
    <property type="match status" value="1"/>
</dbReference>
<reference evidence="7" key="1">
    <citation type="journal article" date="2023" name="Mar. Drugs">
        <title>Gemmata algarum, a Novel Planctomycete Isolated from an Algal Mat, Displays Antimicrobial Activity.</title>
        <authorList>
            <person name="Kumar G."/>
            <person name="Kallscheuer N."/>
            <person name="Kashif M."/>
            <person name="Ahamad S."/>
            <person name="Jagadeeshwari U."/>
            <person name="Pannikurungottu S."/>
            <person name="Haufschild T."/>
            <person name="Kabuu M."/>
            <person name="Sasikala C."/>
            <person name="Jogler C."/>
            <person name="Ramana C."/>
        </authorList>
    </citation>
    <scope>NUCLEOTIDE SEQUENCE [LARGE SCALE GENOMIC DNA]</scope>
    <source>
        <strain evidence="7">JC673</strain>
    </source>
</reference>
<dbReference type="InterPro" id="IPR014284">
    <property type="entry name" value="RNA_pol_sigma-70_dom"/>
</dbReference>
<name>A0ABU5F0W8_9BACT</name>
<dbReference type="PANTHER" id="PTHR43133">
    <property type="entry name" value="RNA POLYMERASE ECF-TYPE SIGMA FACTO"/>
    <property type="match status" value="1"/>
</dbReference>
<evidence type="ECO:0000313" key="6">
    <source>
        <dbReference type="EMBL" id="MDY3561144.1"/>
    </source>
</evidence>
<sequence>MSADSADTTRVTLLHRLHQNPADQLSWGEFFRTYSPAIRGWLLHWGLQEADAQDVAQNVLMRLTKKLPQFKYDPAKSFRGWLKTLTHHAWHDFVTEAGYRTRGSGDTSVLDQLQSVEAREDLAARVEATFDRELLEMALVRARERVAENTWLAFKLSALDGVAPQTVADQVGIRVSQVYLAKHRVQKLVQEEIRALEGADGEDEPRRS</sequence>
<evidence type="ECO:0000259" key="5">
    <source>
        <dbReference type="Pfam" id="PF04542"/>
    </source>
</evidence>
<dbReference type="InterPro" id="IPR013325">
    <property type="entry name" value="RNA_pol_sigma_r2"/>
</dbReference>
<proteinExistence type="predicted"/>
<evidence type="ECO:0000256" key="3">
    <source>
        <dbReference type="ARBA" id="ARBA00023125"/>
    </source>
</evidence>
<dbReference type="Proteomes" id="UP001272242">
    <property type="component" value="Unassembled WGS sequence"/>
</dbReference>
<gene>
    <name evidence="6" type="ORF">R5W23_002405</name>
</gene>
<dbReference type="Gene3D" id="1.10.1740.10">
    <property type="match status" value="1"/>
</dbReference>
<protein>
    <submittedName>
        <fullName evidence="6">Sigma-70 family RNA polymerase sigma factor</fullName>
    </submittedName>
</protein>
<keyword evidence="3" id="KW-0238">DNA-binding</keyword>
<dbReference type="InterPro" id="IPR007627">
    <property type="entry name" value="RNA_pol_sigma70_r2"/>
</dbReference>
<dbReference type="SUPFAM" id="SSF88946">
    <property type="entry name" value="Sigma2 domain of RNA polymerase sigma factors"/>
    <property type="match status" value="1"/>
</dbReference>
<keyword evidence="7" id="KW-1185">Reference proteome</keyword>
<evidence type="ECO:0000256" key="2">
    <source>
        <dbReference type="ARBA" id="ARBA00023082"/>
    </source>
</evidence>
<evidence type="ECO:0000256" key="4">
    <source>
        <dbReference type="ARBA" id="ARBA00023163"/>
    </source>
</evidence>
<keyword evidence="1" id="KW-0805">Transcription regulation</keyword>
<organism evidence="6 7">
    <name type="scientific">Gemmata algarum</name>
    <dbReference type="NCBI Taxonomy" id="2975278"/>
    <lineage>
        <taxon>Bacteria</taxon>
        <taxon>Pseudomonadati</taxon>
        <taxon>Planctomycetota</taxon>
        <taxon>Planctomycetia</taxon>
        <taxon>Gemmatales</taxon>
        <taxon>Gemmataceae</taxon>
        <taxon>Gemmata</taxon>
    </lineage>
</organism>
<accession>A0ABU5F0W8</accession>
<dbReference type="EMBL" id="JAXBLV010000189">
    <property type="protein sequence ID" value="MDY3561144.1"/>
    <property type="molecule type" value="Genomic_DNA"/>
</dbReference>
<dbReference type="Pfam" id="PF04542">
    <property type="entry name" value="Sigma70_r2"/>
    <property type="match status" value="1"/>
</dbReference>
<feature type="domain" description="RNA polymerase sigma-70 region 2" evidence="5">
    <location>
        <begin position="30"/>
        <end position="95"/>
    </location>
</feature>
<evidence type="ECO:0000256" key="1">
    <source>
        <dbReference type="ARBA" id="ARBA00023015"/>
    </source>
</evidence>
<dbReference type="PANTHER" id="PTHR43133:SF8">
    <property type="entry name" value="RNA POLYMERASE SIGMA FACTOR HI_1459-RELATED"/>
    <property type="match status" value="1"/>
</dbReference>
<dbReference type="InterPro" id="IPR039425">
    <property type="entry name" value="RNA_pol_sigma-70-like"/>
</dbReference>
<dbReference type="RefSeq" id="WP_261188149.1">
    <property type="nucleotide sequence ID" value="NZ_JAXBLV010000189.1"/>
</dbReference>
<keyword evidence="2" id="KW-0731">Sigma factor</keyword>